<dbReference type="CDD" id="cd16536">
    <property type="entry name" value="RING-HC_RNF10"/>
    <property type="match status" value="1"/>
</dbReference>
<name>A0A4S4LIB8_9AGAM</name>
<dbReference type="PROSITE" id="PS00518">
    <property type="entry name" value="ZF_RING_1"/>
    <property type="match status" value="1"/>
</dbReference>
<feature type="region of interest" description="Disordered" evidence="7">
    <location>
        <begin position="48"/>
        <end position="67"/>
    </location>
</feature>
<dbReference type="InterPro" id="IPR017907">
    <property type="entry name" value="Znf_RING_CS"/>
</dbReference>
<dbReference type="Proteomes" id="UP000308199">
    <property type="component" value="Unassembled WGS sequence"/>
</dbReference>
<protein>
    <recommendedName>
        <fullName evidence="8">RING-type domain-containing protein</fullName>
    </recommendedName>
</protein>
<dbReference type="InterPro" id="IPR013083">
    <property type="entry name" value="Znf_RING/FYVE/PHD"/>
</dbReference>
<keyword evidence="2" id="KW-0963">Cytoplasm</keyword>
<evidence type="ECO:0000313" key="10">
    <source>
        <dbReference type="Proteomes" id="UP000308199"/>
    </source>
</evidence>
<feature type="domain" description="RING-type" evidence="8">
    <location>
        <begin position="135"/>
        <end position="177"/>
    </location>
</feature>
<dbReference type="InterPro" id="IPR039739">
    <property type="entry name" value="MAG2/RNF10"/>
</dbReference>
<dbReference type="PROSITE" id="PS50089">
    <property type="entry name" value="ZF_RING_2"/>
    <property type="match status" value="1"/>
</dbReference>
<feature type="compositionally biased region" description="Basic and acidic residues" evidence="7">
    <location>
        <begin position="511"/>
        <end position="528"/>
    </location>
</feature>
<feature type="region of interest" description="Disordered" evidence="7">
    <location>
        <begin position="555"/>
        <end position="577"/>
    </location>
</feature>
<dbReference type="EMBL" id="SGPK01000021">
    <property type="protein sequence ID" value="THH11058.1"/>
    <property type="molecule type" value="Genomic_DNA"/>
</dbReference>
<dbReference type="InterPro" id="IPR001841">
    <property type="entry name" value="Znf_RING"/>
</dbReference>
<reference evidence="9 10" key="1">
    <citation type="submission" date="2019-02" db="EMBL/GenBank/DDBJ databases">
        <title>Genome sequencing of the rare red list fungi Phellinidium pouzarii.</title>
        <authorList>
            <person name="Buettner E."/>
            <person name="Kellner H."/>
        </authorList>
    </citation>
    <scope>NUCLEOTIDE SEQUENCE [LARGE SCALE GENOMIC DNA]</scope>
    <source>
        <strain evidence="9 10">DSM 108285</strain>
    </source>
</reference>
<comment type="subcellular location">
    <subcellularLocation>
        <location evidence="1">Cytoplasm</location>
    </subcellularLocation>
</comment>
<evidence type="ECO:0000256" key="4">
    <source>
        <dbReference type="ARBA" id="ARBA00022771"/>
    </source>
</evidence>
<feature type="region of interest" description="Disordered" evidence="7">
    <location>
        <begin position="503"/>
        <end position="528"/>
    </location>
</feature>
<keyword evidence="3" id="KW-0479">Metal-binding</keyword>
<dbReference type="GO" id="GO:0045944">
    <property type="term" value="P:positive regulation of transcription by RNA polymerase II"/>
    <property type="evidence" value="ECO:0007669"/>
    <property type="project" value="TreeGrafter"/>
</dbReference>
<dbReference type="Pfam" id="PF00097">
    <property type="entry name" value="zf-C3HC4"/>
    <property type="match status" value="1"/>
</dbReference>
<keyword evidence="5" id="KW-0862">Zinc</keyword>
<feature type="region of interest" description="Disordered" evidence="7">
    <location>
        <begin position="345"/>
        <end position="406"/>
    </location>
</feature>
<evidence type="ECO:0000259" key="8">
    <source>
        <dbReference type="PROSITE" id="PS50089"/>
    </source>
</evidence>
<dbReference type="GO" id="GO:0005737">
    <property type="term" value="C:cytoplasm"/>
    <property type="evidence" value="ECO:0007669"/>
    <property type="project" value="UniProtKB-SubCell"/>
</dbReference>
<feature type="compositionally biased region" description="Polar residues" evidence="7">
    <location>
        <begin position="206"/>
        <end position="216"/>
    </location>
</feature>
<dbReference type="SMART" id="SM00184">
    <property type="entry name" value="RING"/>
    <property type="match status" value="1"/>
</dbReference>
<dbReference type="OrthoDB" id="302966at2759"/>
<evidence type="ECO:0000256" key="1">
    <source>
        <dbReference type="ARBA" id="ARBA00004496"/>
    </source>
</evidence>
<evidence type="ECO:0000256" key="7">
    <source>
        <dbReference type="SAM" id="MobiDB-lite"/>
    </source>
</evidence>
<evidence type="ECO:0000256" key="5">
    <source>
        <dbReference type="ARBA" id="ARBA00022833"/>
    </source>
</evidence>
<dbReference type="PANTHER" id="PTHR12983:SF9">
    <property type="entry name" value="E3 UBIQUITIN-PROTEIN LIGASE RNF10"/>
    <property type="match status" value="1"/>
</dbReference>
<dbReference type="GO" id="GO:0008270">
    <property type="term" value="F:zinc ion binding"/>
    <property type="evidence" value="ECO:0007669"/>
    <property type="project" value="UniProtKB-KW"/>
</dbReference>
<keyword evidence="10" id="KW-1185">Reference proteome</keyword>
<evidence type="ECO:0000256" key="2">
    <source>
        <dbReference type="ARBA" id="ARBA00022490"/>
    </source>
</evidence>
<sequence>MTSNISSADVGNDDGNKALGAASNPGSKRSNKMTSGQSLNHLLNFTLPPRQMQASQNIPRRSRKTSSGYGVWNKEKFVNAQYRFVVKPAGDYTVHFADPDIFFQWQDILQVIIPRTSAREAAAGRQDEHEGHTTCPICLSPPSAPRMTKCGHVFCYPCVLHYLNTSDHAKWNRCPICFDSINEKQLKSVKWHDEPTIQDDMLDTSPEASSSSSQIDVTIGDSPQPGSTLHMRLMERPQITTLALPRSLTWPSDLISPHQAPFHFLPDVFRFSRFMLATPAYLLENLSRDLDELASERRILVGMNDELSVSFVDVAGTKVHQQMEKAAALETPELKELIARAEQGVRDLEHAGERGRRSSERERNVKTQHLGMVPEAFLATQGNVPKSTSTSRNQRPRRNINPPPPSSSTYLFYQAASGALIFLHPLDIRILLSHFHSYARFPDNITVRVDASSEGSIDGELRRRCKYLAHIPESADVVFVEADLSLVVSEETLRTFEAPLRARRTKRRERGKKDERARVRAEEREREKLRLPAVPPSASAGYDFVVPPVIERPPSPEEIVFDSPAAPSVSSPAQSGAWGQRSFASAALGGRSLSARQGRPRQELADEDEWDVDVAWHELETQRSGGGRRKRANKLAVLGGAGGRRR</sequence>
<organism evidence="9 10">
    <name type="scientific">Phellinidium pouzarii</name>
    <dbReference type="NCBI Taxonomy" id="167371"/>
    <lineage>
        <taxon>Eukaryota</taxon>
        <taxon>Fungi</taxon>
        <taxon>Dikarya</taxon>
        <taxon>Basidiomycota</taxon>
        <taxon>Agaricomycotina</taxon>
        <taxon>Agaricomycetes</taxon>
        <taxon>Hymenochaetales</taxon>
        <taxon>Hymenochaetaceae</taxon>
        <taxon>Phellinidium</taxon>
    </lineage>
</organism>
<dbReference type="InterPro" id="IPR018957">
    <property type="entry name" value="Znf_C3HC4_RING-type"/>
</dbReference>
<dbReference type="AlphaFoldDB" id="A0A4S4LIB8"/>
<feature type="compositionally biased region" description="Polar residues" evidence="7">
    <location>
        <begin position="24"/>
        <end position="35"/>
    </location>
</feature>
<evidence type="ECO:0000256" key="6">
    <source>
        <dbReference type="PROSITE-ProRule" id="PRU00175"/>
    </source>
</evidence>
<dbReference type="SUPFAM" id="SSF57850">
    <property type="entry name" value="RING/U-box"/>
    <property type="match status" value="1"/>
</dbReference>
<feature type="region of interest" description="Disordered" evidence="7">
    <location>
        <begin position="1"/>
        <end position="35"/>
    </location>
</feature>
<comment type="caution">
    <text evidence="9">The sequence shown here is derived from an EMBL/GenBank/DDBJ whole genome shotgun (WGS) entry which is preliminary data.</text>
</comment>
<proteinExistence type="predicted"/>
<dbReference type="GO" id="GO:0000976">
    <property type="term" value="F:transcription cis-regulatory region binding"/>
    <property type="evidence" value="ECO:0007669"/>
    <property type="project" value="TreeGrafter"/>
</dbReference>
<feature type="compositionally biased region" description="Basic and acidic residues" evidence="7">
    <location>
        <begin position="345"/>
        <end position="365"/>
    </location>
</feature>
<gene>
    <name evidence="9" type="ORF">EW145_g909</name>
</gene>
<feature type="compositionally biased region" description="Low complexity" evidence="7">
    <location>
        <begin position="563"/>
        <end position="577"/>
    </location>
</feature>
<evidence type="ECO:0000256" key="3">
    <source>
        <dbReference type="ARBA" id="ARBA00022723"/>
    </source>
</evidence>
<dbReference type="PANTHER" id="PTHR12983">
    <property type="entry name" value="RING FINGER 10 FAMILY MEMBER"/>
    <property type="match status" value="1"/>
</dbReference>
<evidence type="ECO:0000313" key="9">
    <source>
        <dbReference type="EMBL" id="THH11058.1"/>
    </source>
</evidence>
<feature type="region of interest" description="Disordered" evidence="7">
    <location>
        <begin position="590"/>
        <end position="646"/>
    </location>
</feature>
<feature type="compositionally biased region" description="Polar residues" evidence="7">
    <location>
        <begin position="380"/>
        <end position="390"/>
    </location>
</feature>
<accession>A0A4S4LIB8</accession>
<keyword evidence="4 6" id="KW-0863">Zinc-finger</keyword>
<feature type="region of interest" description="Disordered" evidence="7">
    <location>
        <begin position="202"/>
        <end position="222"/>
    </location>
</feature>
<dbReference type="Gene3D" id="3.30.40.10">
    <property type="entry name" value="Zinc/RING finger domain, C3HC4 (zinc finger)"/>
    <property type="match status" value="1"/>
</dbReference>